<dbReference type="Proteomes" id="UP000242180">
    <property type="component" value="Unassembled WGS sequence"/>
</dbReference>
<dbReference type="PANTHER" id="PTHR45700">
    <property type="entry name" value="UBIQUITIN-PROTEIN LIGASE E3C"/>
    <property type="match status" value="1"/>
</dbReference>
<feature type="domain" description="HECT" evidence="7">
    <location>
        <begin position="698"/>
        <end position="1061"/>
    </location>
</feature>
<dbReference type="FunFam" id="3.30.2160.10:FF:000002">
    <property type="entry name" value="Putative Ubiquitin-protein ligase E3C"/>
    <property type="match status" value="1"/>
</dbReference>
<comment type="catalytic activity">
    <reaction evidence="1">
        <text>S-ubiquitinyl-[E2 ubiquitin-conjugating enzyme]-L-cysteine + [acceptor protein]-L-lysine = [E2 ubiquitin-conjugating enzyme]-L-cysteine + N(6)-ubiquitinyl-[acceptor protein]-L-lysine.</text>
        <dbReference type="EC" id="2.3.2.26"/>
    </reaction>
</comment>
<dbReference type="InterPro" id="IPR044611">
    <property type="entry name" value="E3A/B/C-like"/>
</dbReference>
<dbReference type="OMA" id="HRMAHHR"/>
<gene>
    <name evidence="8" type="ORF">BCR43DRAFT_483669</name>
</gene>
<reference evidence="8 9" key="1">
    <citation type="submission" date="2016-07" db="EMBL/GenBank/DDBJ databases">
        <title>Pervasive Adenine N6-methylation of Active Genes in Fungi.</title>
        <authorList>
            <consortium name="DOE Joint Genome Institute"/>
            <person name="Mondo S.J."/>
            <person name="Dannebaum R.O."/>
            <person name="Kuo R.C."/>
            <person name="Labutti K."/>
            <person name="Haridas S."/>
            <person name="Kuo A."/>
            <person name="Salamov A."/>
            <person name="Ahrendt S.R."/>
            <person name="Lipzen A."/>
            <person name="Sullivan W."/>
            <person name="Andreopoulos W.B."/>
            <person name="Clum A."/>
            <person name="Lindquist E."/>
            <person name="Daum C."/>
            <person name="Ramamoorthy G.K."/>
            <person name="Gryganskyi A."/>
            <person name="Culley D."/>
            <person name="Magnuson J.K."/>
            <person name="James T.Y."/>
            <person name="O'Malley M.A."/>
            <person name="Stajich J.E."/>
            <person name="Spatafora J.W."/>
            <person name="Visel A."/>
            <person name="Grigoriev I.V."/>
        </authorList>
    </citation>
    <scope>NUCLEOTIDE SEQUENCE [LARGE SCALE GENOMIC DNA]</scope>
    <source>
        <strain evidence="8 9">NRRL 2496</strain>
    </source>
</reference>
<evidence type="ECO:0000256" key="1">
    <source>
        <dbReference type="ARBA" id="ARBA00000885"/>
    </source>
</evidence>
<dbReference type="GO" id="GO:0000209">
    <property type="term" value="P:protein polyubiquitination"/>
    <property type="evidence" value="ECO:0007669"/>
    <property type="project" value="InterPro"/>
</dbReference>
<dbReference type="SUPFAM" id="SSF56204">
    <property type="entry name" value="Hect, E3 ligase catalytic domain"/>
    <property type="match status" value="1"/>
</dbReference>
<dbReference type="SMART" id="SM00119">
    <property type="entry name" value="HECTc"/>
    <property type="match status" value="1"/>
</dbReference>
<dbReference type="InParanoid" id="A0A1X2HVP1"/>
<dbReference type="Gene3D" id="3.30.2410.10">
    <property type="entry name" value="Hect, E3 ligase catalytic domain"/>
    <property type="match status" value="1"/>
</dbReference>
<evidence type="ECO:0000259" key="7">
    <source>
        <dbReference type="PROSITE" id="PS50237"/>
    </source>
</evidence>
<dbReference type="GO" id="GO:0006511">
    <property type="term" value="P:ubiquitin-dependent protein catabolic process"/>
    <property type="evidence" value="ECO:0007669"/>
    <property type="project" value="TreeGrafter"/>
</dbReference>
<keyword evidence="4 5" id="KW-0833">Ubl conjugation pathway</keyword>
<dbReference type="InterPro" id="IPR035983">
    <property type="entry name" value="Hect_E3_ubiquitin_ligase"/>
</dbReference>
<evidence type="ECO:0000256" key="2">
    <source>
        <dbReference type="ARBA" id="ARBA00012485"/>
    </source>
</evidence>
<name>A0A1X2HVP1_SYNRA</name>
<proteinExistence type="predicted"/>
<evidence type="ECO:0000313" key="9">
    <source>
        <dbReference type="Proteomes" id="UP000242180"/>
    </source>
</evidence>
<keyword evidence="9" id="KW-1185">Reference proteome</keyword>
<dbReference type="InterPro" id="IPR000569">
    <property type="entry name" value="HECT_dom"/>
</dbReference>
<dbReference type="CDD" id="cd00078">
    <property type="entry name" value="HECTc"/>
    <property type="match status" value="1"/>
</dbReference>
<dbReference type="Gene3D" id="3.90.1750.10">
    <property type="entry name" value="Hect, E3 ligase catalytic domains"/>
    <property type="match status" value="1"/>
</dbReference>
<evidence type="ECO:0000256" key="6">
    <source>
        <dbReference type="SAM" id="MobiDB-lite"/>
    </source>
</evidence>
<dbReference type="Pfam" id="PF00632">
    <property type="entry name" value="HECT"/>
    <property type="match status" value="1"/>
</dbReference>
<dbReference type="EMBL" id="MCGN01000001">
    <property type="protein sequence ID" value="ORZ03623.1"/>
    <property type="molecule type" value="Genomic_DNA"/>
</dbReference>
<dbReference type="AlphaFoldDB" id="A0A1X2HVP1"/>
<dbReference type="PANTHER" id="PTHR45700:SF3">
    <property type="entry name" value="UBIQUITIN-PROTEIN LIGASE E3B"/>
    <property type="match status" value="1"/>
</dbReference>
<dbReference type="PROSITE" id="PS50237">
    <property type="entry name" value="HECT"/>
    <property type="match status" value="1"/>
</dbReference>
<evidence type="ECO:0000256" key="4">
    <source>
        <dbReference type="ARBA" id="ARBA00022786"/>
    </source>
</evidence>
<accession>A0A1X2HVP1</accession>
<organism evidence="8 9">
    <name type="scientific">Syncephalastrum racemosum</name>
    <name type="common">Filamentous fungus</name>
    <dbReference type="NCBI Taxonomy" id="13706"/>
    <lineage>
        <taxon>Eukaryota</taxon>
        <taxon>Fungi</taxon>
        <taxon>Fungi incertae sedis</taxon>
        <taxon>Mucoromycota</taxon>
        <taxon>Mucoromycotina</taxon>
        <taxon>Mucoromycetes</taxon>
        <taxon>Mucorales</taxon>
        <taxon>Syncephalastraceae</taxon>
        <taxon>Syncephalastrum</taxon>
    </lineage>
</organism>
<dbReference type="EC" id="2.3.2.26" evidence="2"/>
<comment type="caution">
    <text evidence="8">The sequence shown here is derived from an EMBL/GenBank/DDBJ whole genome shotgun (WGS) entry which is preliminary data.</text>
</comment>
<evidence type="ECO:0000256" key="3">
    <source>
        <dbReference type="ARBA" id="ARBA00022679"/>
    </source>
</evidence>
<keyword evidence="3" id="KW-0808">Transferase</keyword>
<dbReference type="OrthoDB" id="423283at2759"/>
<evidence type="ECO:0000256" key="5">
    <source>
        <dbReference type="PROSITE-ProRule" id="PRU00104"/>
    </source>
</evidence>
<dbReference type="GO" id="GO:0061630">
    <property type="term" value="F:ubiquitin protein ligase activity"/>
    <property type="evidence" value="ECO:0007669"/>
    <property type="project" value="UniProtKB-EC"/>
</dbReference>
<dbReference type="STRING" id="13706.A0A1X2HVP1"/>
<dbReference type="Gene3D" id="3.30.2160.10">
    <property type="entry name" value="Hect, E3 ligase catalytic domain"/>
    <property type="match status" value="1"/>
</dbReference>
<sequence length="1061" mass="121462">MFIPSDKEKKSFVDRTREERQRREAQRQEKQRTEAADRAARVLQRWWKGHKRRQKALNDAWTFWATLSCQDACPHDLFLKMGLYAFLSRKQAAPSSKYLSDLSKSLTAKAKTCLALLVDPARGTRALDYLCFVIQQCLDCTCQGTTDTDFYVAGPELTLLLYYLNPKSYQSLSAQAETTISSIYTTCLFPFDLTKPMVKRIERIAKLEYRTQKYGCTIEDDKKRHQSYVLWMTTFVRLAAFPLENGHQNVDALHYFCTKVLCVPLVTKSINPLIASHVGTLVRPAIVYKYLKTRDWTEQLSGNGCLFLLANLLELDRHDMDLVTLASFLLGHAQKSFSNQQKPPYLQYHPLFKWSCARWGNTIDVIVFERVQAQMEYFWSRTLVDQLFTPITTFQAPVIQKVNKDAKRPWYKKKDQQTQPALDSKTYTQLANLSVDVENTFHMYNQLCSLFEAQQKEILNRIAFTTNLMPQLWKAMNSFGPKGGMVIYLDAARRKDGHVEKEPLIQTLRVFCEACSLVFLTLDDTDIFEKETPFSARDLIQVSGFLNTFYFALLHQSIPSPPSGDASTAPLPPALSRFYAARRLLLQIYDLDVRHAFCPEGHWQLVSDPLAKQSFLSLFSSRSASVSPFLEQLHQGDPVPMRILQLMPHTVSFQTRLKIFRDWVALDRANLMLTSHRTVRVRRQYVLEDGHRGLSGLPPAAWKGNIKVTFVNELGVEEAGIDQGGPFKDFVSLLINEVFKPSFSLFESTTGTNLFYPSPTSSIHGTNHINLFEFIGKVIGKAVYEGILLDVQFASFLLAKLLGRNVFLEELRELDEDVWRNLTFLKHYEGDVADLGLYFATDVHVSGKIVTHELKFHGKSIAVTNDNKIEYVYRMADYKLNQQGREQTRAFVQGFRSVISGNWIKMFSPPELQRVISGEDKDFDVSDLRSHTQYQNGYFDQHPIIRSLWQILDEFSSEDKRAFLKFVTSCPKPPLGGFDYLMPGFTIRMVPVEADGRRGVDGLNLVKSLLKVNPAENARQGRLPTSSTCFNLLKLPAYTKKSILREKLHYAIHSNTGFELS</sequence>
<protein>
    <recommendedName>
        <fullName evidence="2">HECT-type E3 ubiquitin transferase</fullName>
        <ecNumber evidence="2">2.3.2.26</ecNumber>
    </recommendedName>
</protein>
<feature type="region of interest" description="Disordered" evidence="6">
    <location>
        <begin position="1"/>
        <end position="36"/>
    </location>
</feature>
<evidence type="ECO:0000313" key="8">
    <source>
        <dbReference type="EMBL" id="ORZ03623.1"/>
    </source>
</evidence>
<feature type="active site" description="Glycyl thioester intermediate" evidence="5">
    <location>
        <position position="1029"/>
    </location>
</feature>